<evidence type="ECO:0000256" key="6">
    <source>
        <dbReference type="SAM" id="Phobius"/>
    </source>
</evidence>
<evidence type="ECO:0000256" key="3">
    <source>
        <dbReference type="ARBA" id="ARBA00022692"/>
    </source>
</evidence>
<dbReference type="RefSeq" id="WP_046277722.1">
    <property type="nucleotide sequence ID" value="NZ_LATL02000342.1"/>
</dbReference>
<dbReference type="NCBIfam" id="NF005628">
    <property type="entry name" value="PRK07377.1-4"/>
    <property type="match status" value="1"/>
</dbReference>
<keyword evidence="4 6" id="KW-1133">Transmembrane helix</keyword>
<evidence type="ECO:0000256" key="2">
    <source>
        <dbReference type="ARBA" id="ARBA00022475"/>
    </source>
</evidence>
<evidence type="ECO:0000256" key="4">
    <source>
        <dbReference type="ARBA" id="ARBA00022989"/>
    </source>
</evidence>
<comment type="subcellular location">
    <subcellularLocation>
        <location evidence="1">Cell membrane</location>
        <topology evidence="1">Multi-pass membrane protein</topology>
    </subcellularLocation>
</comment>
<evidence type="ECO:0000256" key="1">
    <source>
        <dbReference type="ARBA" id="ARBA00004651"/>
    </source>
</evidence>
<sequence length="188" mass="21212">MNDIYLYLITALLPLSAFMLVIQVNPYHALVIQGIVGAVAALVYAVLGAADVALTQALMGTLLAITLYAIAVRSSLVLRLGILEDGLVKTDSPADFQQLMDDFRTIVRKHYMRLELVPYTNRQALDRALMEKEIHATCTQKLEVEQDEKQLYKTEIRVRRIYEIMQTELSSPATLLTYINTPDSEEKH</sequence>
<proteinExistence type="predicted"/>
<dbReference type="Proteomes" id="UP000033607">
    <property type="component" value="Unassembled WGS sequence"/>
</dbReference>
<keyword evidence="2" id="KW-1003">Cell membrane</keyword>
<feature type="transmembrane region" description="Helical" evidence="6">
    <location>
        <begin position="53"/>
        <end position="72"/>
    </location>
</feature>
<evidence type="ECO:0000259" key="7">
    <source>
        <dbReference type="Pfam" id="PF13244"/>
    </source>
</evidence>
<dbReference type="PATRIC" id="fig|1637645.4.peg.6700"/>
<dbReference type="InterPro" id="IPR025383">
    <property type="entry name" value="MrpA_C/MbhD"/>
</dbReference>
<dbReference type="OrthoDB" id="467332at2"/>
<comment type="caution">
    <text evidence="8">The sequence shown here is derived from an EMBL/GenBank/DDBJ whole genome shotgun (WGS) entry which is preliminary data.</text>
</comment>
<name>A0A0F5YJC6_9CYAN</name>
<dbReference type="GO" id="GO:0005886">
    <property type="term" value="C:plasma membrane"/>
    <property type="evidence" value="ECO:0007669"/>
    <property type="project" value="UniProtKB-SubCell"/>
</dbReference>
<evidence type="ECO:0000313" key="8">
    <source>
        <dbReference type="EMBL" id="KKD38863.1"/>
    </source>
</evidence>
<organism evidence="8 9">
    <name type="scientific">Limnoraphis robusta CS-951</name>
    <dbReference type="NCBI Taxonomy" id="1637645"/>
    <lineage>
        <taxon>Bacteria</taxon>
        <taxon>Bacillati</taxon>
        <taxon>Cyanobacteriota</taxon>
        <taxon>Cyanophyceae</taxon>
        <taxon>Oscillatoriophycideae</taxon>
        <taxon>Oscillatoriales</taxon>
        <taxon>Sirenicapillariaceae</taxon>
        <taxon>Limnoraphis</taxon>
    </lineage>
</organism>
<dbReference type="Pfam" id="PF13244">
    <property type="entry name" value="MbhD"/>
    <property type="match status" value="1"/>
</dbReference>
<dbReference type="EMBL" id="LATL02000342">
    <property type="protein sequence ID" value="KKD38863.1"/>
    <property type="molecule type" value="Genomic_DNA"/>
</dbReference>
<feature type="transmembrane region" description="Helical" evidence="6">
    <location>
        <begin position="6"/>
        <end position="22"/>
    </location>
</feature>
<reference evidence="8 9" key="1">
    <citation type="submission" date="2015-06" db="EMBL/GenBank/DDBJ databases">
        <title>Draft genome assembly of filamentous brackish cyanobacterium Limnoraphis robusta strain CS-951.</title>
        <authorList>
            <person name="Willis A."/>
            <person name="Parks M."/>
            <person name="Burford M.A."/>
        </authorList>
    </citation>
    <scope>NUCLEOTIDE SEQUENCE [LARGE SCALE GENOMIC DNA]</scope>
    <source>
        <strain evidence="8 9">CS-951</strain>
    </source>
</reference>
<gene>
    <name evidence="8" type="ORF">WN50_06590</name>
</gene>
<protein>
    <recommendedName>
        <fullName evidence="7">MrpA C-terminal/MbhD domain-containing protein</fullName>
    </recommendedName>
</protein>
<keyword evidence="3 6" id="KW-0812">Transmembrane</keyword>
<evidence type="ECO:0000256" key="5">
    <source>
        <dbReference type="ARBA" id="ARBA00023136"/>
    </source>
</evidence>
<keyword evidence="5 6" id="KW-0472">Membrane</keyword>
<feature type="transmembrane region" description="Helical" evidence="6">
    <location>
        <begin position="29"/>
        <end position="47"/>
    </location>
</feature>
<evidence type="ECO:0000313" key="9">
    <source>
        <dbReference type="Proteomes" id="UP000033607"/>
    </source>
</evidence>
<dbReference type="AlphaFoldDB" id="A0A0F5YJC6"/>
<accession>A0A0F5YJC6</accession>
<feature type="domain" description="MrpA C-terminal/MbhD" evidence="7">
    <location>
        <begin position="11"/>
        <end position="74"/>
    </location>
</feature>
<dbReference type="NCBIfam" id="NF005630">
    <property type="entry name" value="PRK07377.1-6"/>
    <property type="match status" value="1"/>
</dbReference>